<gene>
    <name evidence="1" type="ORF">ACFQ24_00035</name>
</gene>
<evidence type="ECO:0000313" key="1">
    <source>
        <dbReference type="EMBL" id="MFD1103306.1"/>
    </source>
</evidence>
<dbReference type="RefSeq" id="WP_380908134.1">
    <property type="nucleotide sequence ID" value="NZ_JBHTLS010000003.1"/>
</dbReference>
<comment type="caution">
    <text evidence="1">The sequence shown here is derived from an EMBL/GenBank/DDBJ whole genome shotgun (WGS) entry which is preliminary data.</text>
</comment>
<sequence>MNGIVPVISMADPGLQDDMIARVGAAGGHTALDKGEIPAFPLAFALLVDGVVERTERCDPFTNAGHPVLRWRLIWKIREVSPGASQLLCMMLRATPRDPASRIGGIEGCRGF</sequence>
<keyword evidence="2" id="KW-1185">Reference proteome</keyword>
<dbReference type="EMBL" id="JBHTLS010000003">
    <property type="protein sequence ID" value="MFD1103306.1"/>
    <property type="molecule type" value="Genomic_DNA"/>
</dbReference>
<protein>
    <submittedName>
        <fullName evidence="1">Uncharacterized protein</fullName>
    </submittedName>
</protein>
<accession>A0ABW3NSG0</accession>
<proteinExistence type="predicted"/>
<name>A0ABW3NSG0_9SPHN</name>
<reference evidence="2" key="1">
    <citation type="journal article" date="2019" name="Int. J. Syst. Evol. Microbiol.">
        <title>The Global Catalogue of Microorganisms (GCM) 10K type strain sequencing project: providing services to taxonomists for standard genome sequencing and annotation.</title>
        <authorList>
            <consortium name="The Broad Institute Genomics Platform"/>
            <consortium name="The Broad Institute Genome Sequencing Center for Infectious Disease"/>
            <person name="Wu L."/>
            <person name="Ma J."/>
        </authorList>
    </citation>
    <scope>NUCLEOTIDE SEQUENCE [LARGE SCALE GENOMIC DNA]</scope>
    <source>
        <strain evidence="2">CCUG 54329</strain>
    </source>
</reference>
<dbReference type="Proteomes" id="UP001597203">
    <property type="component" value="Unassembled WGS sequence"/>
</dbReference>
<evidence type="ECO:0000313" key="2">
    <source>
        <dbReference type="Proteomes" id="UP001597203"/>
    </source>
</evidence>
<organism evidence="1 2">
    <name type="scientific">Sphingobium olei</name>
    <dbReference type="NCBI Taxonomy" id="420955"/>
    <lineage>
        <taxon>Bacteria</taxon>
        <taxon>Pseudomonadati</taxon>
        <taxon>Pseudomonadota</taxon>
        <taxon>Alphaproteobacteria</taxon>
        <taxon>Sphingomonadales</taxon>
        <taxon>Sphingomonadaceae</taxon>
        <taxon>Sphingobium</taxon>
    </lineage>
</organism>
<feature type="non-terminal residue" evidence="1">
    <location>
        <position position="112"/>
    </location>
</feature>